<dbReference type="InterPro" id="IPR043504">
    <property type="entry name" value="Peptidase_S1_PA_chymotrypsin"/>
</dbReference>
<dbReference type="InterPro" id="IPR050430">
    <property type="entry name" value="Peptidase_S1"/>
</dbReference>
<dbReference type="PANTHER" id="PTHR24276:SF91">
    <property type="entry name" value="AT26814P-RELATED"/>
    <property type="match status" value="1"/>
</dbReference>
<evidence type="ECO:0000313" key="8">
    <source>
        <dbReference type="Proteomes" id="UP000008820"/>
    </source>
</evidence>
<evidence type="ECO:0000256" key="4">
    <source>
        <dbReference type="ARBA" id="ARBA00022825"/>
    </source>
</evidence>
<accession>A0A6I8TPY9</accession>
<organism evidence="7 8">
    <name type="scientific">Aedes aegypti</name>
    <name type="common">Yellowfever mosquito</name>
    <name type="synonym">Culex aegypti</name>
    <dbReference type="NCBI Taxonomy" id="7159"/>
    <lineage>
        <taxon>Eukaryota</taxon>
        <taxon>Metazoa</taxon>
        <taxon>Ecdysozoa</taxon>
        <taxon>Arthropoda</taxon>
        <taxon>Hexapoda</taxon>
        <taxon>Insecta</taxon>
        <taxon>Pterygota</taxon>
        <taxon>Neoptera</taxon>
        <taxon>Endopterygota</taxon>
        <taxon>Diptera</taxon>
        <taxon>Nematocera</taxon>
        <taxon>Culicoidea</taxon>
        <taxon>Culicidae</taxon>
        <taxon>Culicinae</taxon>
        <taxon>Aedini</taxon>
        <taxon>Aedes</taxon>
        <taxon>Stegomyia</taxon>
    </lineage>
</organism>
<keyword evidence="4" id="KW-0720">Serine protease</keyword>
<dbReference type="GO" id="GO:0006508">
    <property type="term" value="P:proteolysis"/>
    <property type="evidence" value="ECO:0007669"/>
    <property type="project" value="UniProtKB-KW"/>
</dbReference>
<keyword evidence="2" id="KW-0222">Digestion</keyword>
<sequence length="295" mass="32367">MVFWIKCCLLLLAVSAGSNSQTFEDKIYLQYHRRLPYFLELLRKYTLWPPNPAIAEPVLYDPANSPSPLIVGGDATSIELYPFQLSLRNGGVHICGASIISDKWALTAAHCLDDGSSPSWITLRGGSPHRLAGGYIFHAEQFILHEDYNAKTFDYDVAVVKIAENFLVNSLKAVPLIDSTIKVNCPNELAMVTGWGTDAYKYIPLILQELKVLIQAREKCDTLWIEQITDRMLCAGGVIGEDTCNGDSGGPLTCNGYQMGIVSWGSAACAIAMPAVFTNISDPEIRGFIRTQTGV</sequence>
<keyword evidence="3" id="KW-0378">Hydrolase</keyword>
<dbReference type="PRINTS" id="PR00722">
    <property type="entry name" value="CHYMOTRYPSIN"/>
</dbReference>
<proteinExistence type="inferred from homology"/>
<evidence type="ECO:0000313" key="7">
    <source>
        <dbReference type="EnsemblMetazoa" id="AAEL017051-PB"/>
    </source>
</evidence>
<dbReference type="CDD" id="cd00190">
    <property type="entry name" value="Tryp_SPc"/>
    <property type="match status" value="1"/>
</dbReference>
<keyword evidence="5" id="KW-1015">Disulfide bond</keyword>
<dbReference type="InterPro" id="IPR001314">
    <property type="entry name" value="Peptidase_S1A"/>
</dbReference>
<dbReference type="PROSITE" id="PS50240">
    <property type="entry name" value="TRYPSIN_DOM"/>
    <property type="match status" value="1"/>
</dbReference>
<keyword evidence="8" id="KW-1185">Reference proteome</keyword>
<dbReference type="GO" id="GO:0007586">
    <property type="term" value="P:digestion"/>
    <property type="evidence" value="ECO:0007669"/>
    <property type="project" value="UniProtKB-KW"/>
</dbReference>
<dbReference type="GO" id="GO:0004252">
    <property type="term" value="F:serine-type endopeptidase activity"/>
    <property type="evidence" value="ECO:0007669"/>
    <property type="project" value="InterPro"/>
</dbReference>
<evidence type="ECO:0000256" key="2">
    <source>
        <dbReference type="ARBA" id="ARBA00022757"/>
    </source>
</evidence>
<reference evidence="7" key="2">
    <citation type="submission" date="2020-05" db="UniProtKB">
        <authorList>
            <consortium name="EnsemblMetazoa"/>
        </authorList>
    </citation>
    <scope>IDENTIFICATION</scope>
    <source>
        <strain evidence="7">LVP_AGWG</strain>
    </source>
</reference>
<dbReference type="Pfam" id="PF00089">
    <property type="entry name" value="Trypsin"/>
    <property type="match status" value="1"/>
</dbReference>
<dbReference type="EnsemblMetazoa" id="AAEL017051-RB">
    <property type="protein sequence ID" value="AAEL017051-PB"/>
    <property type="gene ID" value="AAEL017051"/>
</dbReference>
<dbReference type="SMART" id="SM00020">
    <property type="entry name" value="Tryp_SPc"/>
    <property type="match status" value="1"/>
</dbReference>
<dbReference type="InterPro" id="IPR001254">
    <property type="entry name" value="Trypsin_dom"/>
</dbReference>
<dbReference type="PROSITE" id="PS00135">
    <property type="entry name" value="TRYPSIN_SER"/>
    <property type="match status" value="1"/>
</dbReference>
<dbReference type="InParanoid" id="A0A6I8TPY9"/>
<name>A0A6I8TPY9_AEDAE</name>
<dbReference type="AlphaFoldDB" id="A0A6I8TPY9"/>
<dbReference type="FunFam" id="2.40.10.10:FF:000034">
    <property type="entry name" value="Eupolytin"/>
    <property type="match status" value="1"/>
</dbReference>
<dbReference type="OrthoDB" id="10051896at2759"/>
<dbReference type="Proteomes" id="UP000008820">
    <property type="component" value="Chromosome 3"/>
</dbReference>
<dbReference type="InterPro" id="IPR033116">
    <property type="entry name" value="TRYPSIN_SER"/>
</dbReference>
<gene>
    <name evidence="7" type="primary">23687471</name>
</gene>
<dbReference type="InterPro" id="IPR018114">
    <property type="entry name" value="TRYPSIN_HIS"/>
</dbReference>
<dbReference type="PROSITE" id="PS00134">
    <property type="entry name" value="TRYPSIN_HIS"/>
    <property type="match status" value="1"/>
</dbReference>
<dbReference type="InterPro" id="IPR009003">
    <property type="entry name" value="Peptidase_S1_PA"/>
</dbReference>
<dbReference type="PANTHER" id="PTHR24276">
    <property type="entry name" value="POLYSERASE-RELATED"/>
    <property type="match status" value="1"/>
</dbReference>
<evidence type="ECO:0000256" key="6">
    <source>
        <dbReference type="ARBA" id="ARBA00024195"/>
    </source>
</evidence>
<reference evidence="7 8" key="1">
    <citation type="submission" date="2017-06" db="EMBL/GenBank/DDBJ databases">
        <title>Aedes aegypti genome working group (AGWG) sequencing and assembly.</title>
        <authorList>
            <consortium name="Aedes aegypti Genome Working Group (AGWG)"/>
            <person name="Matthews B.J."/>
        </authorList>
    </citation>
    <scope>NUCLEOTIDE SEQUENCE [LARGE SCALE GENOMIC DNA]</scope>
    <source>
        <strain evidence="7 8">LVP_AGWG</strain>
    </source>
</reference>
<comment type="similarity">
    <text evidence="6">Belongs to the peptidase S1 family. CLIP subfamily.</text>
</comment>
<evidence type="ECO:0000256" key="5">
    <source>
        <dbReference type="ARBA" id="ARBA00023157"/>
    </source>
</evidence>
<keyword evidence="1" id="KW-0645">Protease</keyword>
<evidence type="ECO:0000256" key="3">
    <source>
        <dbReference type="ARBA" id="ARBA00022801"/>
    </source>
</evidence>
<evidence type="ECO:0000256" key="1">
    <source>
        <dbReference type="ARBA" id="ARBA00022670"/>
    </source>
</evidence>
<protein>
    <submittedName>
        <fullName evidence="7">Uncharacterized protein</fullName>
    </submittedName>
</protein>
<dbReference type="Gene3D" id="2.40.10.10">
    <property type="entry name" value="Trypsin-like serine proteases"/>
    <property type="match status" value="2"/>
</dbReference>
<dbReference type="SUPFAM" id="SSF50494">
    <property type="entry name" value="Trypsin-like serine proteases"/>
    <property type="match status" value="1"/>
</dbReference>